<evidence type="ECO:0000256" key="4">
    <source>
        <dbReference type="ARBA" id="ARBA00023125"/>
    </source>
</evidence>
<evidence type="ECO:0000256" key="3">
    <source>
        <dbReference type="ARBA" id="ARBA00022473"/>
    </source>
</evidence>
<reference evidence="12" key="1">
    <citation type="submission" date="2022-10" db="EMBL/GenBank/DDBJ databases">
        <title>Genome assembly of Pristionchus species.</title>
        <authorList>
            <person name="Yoshida K."/>
            <person name="Sommer R.J."/>
        </authorList>
    </citation>
    <scope>NUCLEOTIDE SEQUENCE [LARGE SCALE GENOMIC DNA]</scope>
    <source>
        <strain evidence="12">RS5460</strain>
    </source>
</reference>
<dbReference type="GO" id="GO:0000978">
    <property type="term" value="F:RNA polymerase II cis-regulatory region sequence-specific DNA binding"/>
    <property type="evidence" value="ECO:0007669"/>
    <property type="project" value="TreeGrafter"/>
</dbReference>
<comment type="subcellular location">
    <subcellularLocation>
        <location evidence="1 7 8">Nucleus</location>
    </subcellularLocation>
</comment>
<dbReference type="GO" id="GO:0030154">
    <property type="term" value="P:cell differentiation"/>
    <property type="evidence" value="ECO:0007669"/>
    <property type="project" value="UniProtKB-ARBA"/>
</dbReference>
<feature type="region of interest" description="Disordered" evidence="9">
    <location>
        <begin position="212"/>
        <end position="251"/>
    </location>
</feature>
<dbReference type="InterPro" id="IPR031701">
    <property type="entry name" value="SIX1_SD"/>
</dbReference>
<dbReference type="SMART" id="SM00389">
    <property type="entry name" value="HOX"/>
    <property type="match status" value="1"/>
</dbReference>
<evidence type="ECO:0000313" key="12">
    <source>
        <dbReference type="Proteomes" id="UP001328107"/>
    </source>
</evidence>
<dbReference type="SUPFAM" id="SSF46689">
    <property type="entry name" value="Homeodomain-like"/>
    <property type="match status" value="1"/>
</dbReference>
<evidence type="ECO:0000259" key="10">
    <source>
        <dbReference type="PROSITE" id="PS50071"/>
    </source>
</evidence>
<evidence type="ECO:0000313" key="11">
    <source>
        <dbReference type="EMBL" id="GMR58781.1"/>
    </source>
</evidence>
<dbReference type="GO" id="GO:0005634">
    <property type="term" value="C:nucleus"/>
    <property type="evidence" value="ECO:0007669"/>
    <property type="project" value="UniProtKB-SubCell"/>
</dbReference>
<dbReference type="AlphaFoldDB" id="A0AAN5D986"/>
<name>A0AAN5D986_9BILA</name>
<protein>
    <recommendedName>
        <fullName evidence="10">Homeobox domain-containing protein</fullName>
    </recommendedName>
</protein>
<dbReference type="PANTHER" id="PTHR10390">
    <property type="entry name" value="HOMEOBOX PROTEIN SIX"/>
    <property type="match status" value="1"/>
</dbReference>
<dbReference type="GO" id="GO:0000981">
    <property type="term" value="F:DNA-binding transcription factor activity, RNA polymerase II-specific"/>
    <property type="evidence" value="ECO:0007669"/>
    <property type="project" value="InterPro"/>
</dbReference>
<keyword evidence="5 7" id="KW-0371">Homeobox</keyword>
<evidence type="ECO:0000256" key="9">
    <source>
        <dbReference type="SAM" id="MobiDB-lite"/>
    </source>
</evidence>
<comment type="caution">
    <text evidence="11">The sequence shown here is derived from an EMBL/GenBank/DDBJ whole genome shotgun (WGS) entry which is preliminary data.</text>
</comment>
<dbReference type="EMBL" id="BTRK01000006">
    <property type="protein sequence ID" value="GMR58781.1"/>
    <property type="molecule type" value="Genomic_DNA"/>
</dbReference>
<dbReference type="CDD" id="cd00086">
    <property type="entry name" value="homeodomain"/>
    <property type="match status" value="1"/>
</dbReference>
<dbReference type="Gene3D" id="1.10.10.60">
    <property type="entry name" value="Homeodomain-like"/>
    <property type="match status" value="1"/>
</dbReference>
<keyword evidence="12" id="KW-1185">Reference proteome</keyword>
<dbReference type="PANTHER" id="PTHR10390:SF61">
    <property type="entry name" value="HOMEOBOX PROTEIN SIX2"/>
    <property type="match status" value="1"/>
</dbReference>
<evidence type="ECO:0000256" key="1">
    <source>
        <dbReference type="ARBA" id="ARBA00004123"/>
    </source>
</evidence>
<evidence type="ECO:0000256" key="2">
    <source>
        <dbReference type="ARBA" id="ARBA00008161"/>
    </source>
</evidence>
<keyword evidence="3" id="KW-0217">Developmental protein</keyword>
<dbReference type="GO" id="GO:0005667">
    <property type="term" value="C:transcription regulator complex"/>
    <property type="evidence" value="ECO:0007669"/>
    <property type="project" value="TreeGrafter"/>
</dbReference>
<dbReference type="Pfam" id="PF16878">
    <property type="entry name" value="SIX1_SD"/>
    <property type="match status" value="1"/>
</dbReference>
<keyword evidence="4 7" id="KW-0238">DNA-binding</keyword>
<evidence type="ECO:0000256" key="7">
    <source>
        <dbReference type="PROSITE-ProRule" id="PRU00108"/>
    </source>
</evidence>
<feature type="DNA-binding region" description="Homeobox" evidence="7">
    <location>
        <begin position="160"/>
        <end position="219"/>
    </location>
</feature>
<feature type="domain" description="Homeobox" evidence="10">
    <location>
        <begin position="158"/>
        <end position="218"/>
    </location>
</feature>
<keyword evidence="6 7" id="KW-0539">Nucleus</keyword>
<dbReference type="FunFam" id="1.10.10.60:FF:000046">
    <property type="entry name" value="SIX homeobox 3"/>
    <property type="match status" value="1"/>
</dbReference>
<dbReference type="GO" id="GO:0009653">
    <property type="term" value="P:anatomical structure morphogenesis"/>
    <property type="evidence" value="ECO:0007669"/>
    <property type="project" value="UniProtKB-ARBA"/>
</dbReference>
<dbReference type="InterPro" id="IPR009057">
    <property type="entry name" value="Homeodomain-like_sf"/>
</dbReference>
<organism evidence="11 12">
    <name type="scientific">Pristionchus mayeri</name>
    <dbReference type="NCBI Taxonomy" id="1317129"/>
    <lineage>
        <taxon>Eukaryota</taxon>
        <taxon>Metazoa</taxon>
        <taxon>Ecdysozoa</taxon>
        <taxon>Nematoda</taxon>
        <taxon>Chromadorea</taxon>
        <taxon>Rhabditida</taxon>
        <taxon>Rhabditina</taxon>
        <taxon>Diplogasteromorpha</taxon>
        <taxon>Diplogasteroidea</taxon>
        <taxon>Neodiplogasteridae</taxon>
        <taxon>Pristionchus</taxon>
    </lineage>
</organism>
<dbReference type="PROSITE" id="PS50071">
    <property type="entry name" value="HOMEOBOX_2"/>
    <property type="match status" value="1"/>
</dbReference>
<evidence type="ECO:0000256" key="6">
    <source>
        <dbReference type="ARBA" id="ARBA00023242"/>
    </source>
</evidence>
<dbReference type="PROSITE" id="PS00027">
    <property type="entry name" value="HOMEOBOX_1"/>
    <property type="match status" value="1"/>
</dbReference>
<accession>A0AAN5D986</accession>
<dbReference type="Proteomes" id="UP001328107">
    <property type="component" value="Unassembled WGS sequence"/>
</dbReference>
<dbReference type="Pfam" id="PF00046">
    <property type="entry name" value="Homeodomain"/>
    <property type="match status" value="1"/>
</dbReference>
<comment type="similarity">
    <text evidence="2">Belongs to the SIX/Sine oculis homeobox family.</text>
</comment>
<gene>
    <name evidence="11" type="ORF">PMAYCL1PPCAC_28976</name>
</gene>
<sequence>ITPCPDYSLLQRLHLQQGMQSYASPFPAYITPTNSSTACFNEHQISTIAESLFQELSMDCSLPRVEKMMMFLSSIGDQFHYNESVLKAKALLLFCQHNWKSLYRLLSDHKFSPHNYGVLQDLWLKAHYTEASKTKEKELGAVCKYRIRKKNPFPATIWDGEETNYCFKAKSRNVLKDAYKKNNYPSVEDKRKLASQTELTVTQVSNWFKNKRQRDRAAGTLEQSSKCDSDDSASGCDVKPQRSEINSNTSAVSNGLTSLNSTLSGGLNNFAFGTFDPTQMSQFNPSYTPYFNPSYGYEMLQPHMMFAPSGSTSMPSATLHPL</sequence>
<feature type="non-terminal residue" evidence="11">
    <location>
        <position position="1"/>
    </location>
</feature>
<proteinExistence type="inferred from homology"/>
<evidence type="ECO:0000256" key="5">
    <source>
        <dbReference type="ARBA" id="ARBA00023155"/>
    </source>
</evidence>
<dbReference type="InterPro" id="IPR001356">
    <property type="entry name" value="HD"/>
</dbReference>
<evidence type="ECO:0000256" key="8">
    <source>
        <dbReference type="RuleBase" id="RU000682"/>
    </source>
</evidence>
<dbReference type="InterPro" id="IPR017970">
    <property type="entry name" value="Homeobox_CS"/>
</dbReference>